<dbReference type="Proteomes" id="UP000024635">
    <property type="component" value="Unassembled WGS sequence"/>
</dbReference>
<comment type="caution">
    <text evidence="1">The sequence shown here is derived from an EMBL/GenBank/DDBJ whole genome shotgun (WGS) entry which is preliminary data.</text>
</comment>
<accession>A0A016W7L5</accession>
<protein>
    <submittedName>
        <fullName evidence="1">Uncharacterized protein</fullName>
    </submittedName>
</protein>
<reference evidence="2" key="1">
    <citation type="journal article" date="2015" name="Nat. Genet.">
        <title>The genome and transcriptome of the zoonotic hookworm Ancylostoma ceylanicum identify infection-specific gene families.</title>
        <authorList>
            <person name="Schwarz E.M."/>
            <person name="Hu Y."/>
            <person name="Antoshechkin I."/>
            <person name="Miller M.M."/>
            <person name="Sternberg P.W."/>
            <person name="Aroian R.V."/>
        </authorList>
    </citation>
    <scope>NUCLEOTIDE SEQUENCE</scope>
    <source>
        <strain evidence="2">HY135</strain>
    </source>
</reference>
<proteinExistence type="predicted"/>
<organism evidence="1 2">
    <name type="scientific">Ancylostoma ceylanicum</name>
    <dbReference type="NCBI Taxonomy" id="53326"/>
    <lineage>
        <taxon>Eukaryota</taxon>
        <taxon>Metazoa</taxon>
        <taxon>Ecdysozoa</taxon>
        <taxon>Nematoda</taxon>
        <taxon>Chromadorea</taxon>
        <taxon>Rhabditida</taxon>
        <taxon>Rhabditina</taxon>
        <taxon>Rhabditomorpha</taxon>
        <taxon>Strongyloidea</taxon>
        <taxon>Ancylostomatidae</taxon>
        <taxon>Ancylostomatinae</taxon>
        <taxon>Ancylostoma</taxon>
    </lineage>
</organism>
<dbReference type="AlphaFoldDB" id="A0A016W7L5"/>
<evidence type="ECO:0000313" key="1">
    <source>
        <dbReference type="EMBL" id="EYC35561.1"/>
    </source>
</evidence>
<sequence>MCLCTAFDTSSTITQTFAELVPHVIEARIAKIGGVKVSFQLLFGCYSVAVGLLSDPYRKSKHQTYSDRIAAEQQLE</sequence>
<dbReference type="EMBL" id="JARK01000627">
    <property type="protein sequence ID" value="EYC35561.1"/>
    <property type="molecule type" value="Genomic_DNA"/>
</dbReference>
<gene>
    <name evidence="1" type="primary">Acey_s1027.g3429</name>
    <name evidence="1" type="ORF">Y032_1027g3429</name>
</gene>
<evidence type="ECO:0000313" key="2">
    <source>
        <dbReference type="Proteomes" id="UP000024635"/>
    </source>
</evidence>
<keyword evidence="2" id="KW-1185">Reference proteome</keyword>
<name>A0A016W7L5_9BILA</name>